<accession>A0A0U1D3J5</accession>
<proteinExistence type="predicted"/>
<reference evidence="2" key="1">
    <citation type="submission" date="2015-03" db="EMBL/GenBank/DDBJ databases">
        <authorList>
            <person name="Urmite Genomes"/>
        </authorList>
    </citation>
    <scope>NUCLEOTIDE SEQUENCE [LARGE SCALE GENOMIC DNA]</scope>
    <source>
        <strain evidence="2">CSUR P1344</strain>
    </source>
</reference>
<organism evidence="1 2">
    <name type="scientific">Mycobacterium europaeum</name>
    <dbReference type="NCBI Taxonomy" id="761804"/>
    <lineage>
        <taxon>Bacteria</taxon>
        <taxon>Bacillati</taxon>
        <taxon>Actinomycetota</taxon>
        <taxon>Actinomycetes</taxon>
        <taxon>Mycobacteriales</taxon>
        <taxon>Mycobacteriaceae</taxon>
        <taxon>Mycobacterium</taxon>
        <taxon>Mycobacterium simiae complex</taxon>
    </lineage>
</organism>
<keyword evidence="2" id="KW-1185">Reference proteome</keyword>
<protein>
    <submittedName>
        <fullName evidence="1">Uncharacterized protein</fullName>
    </submittedName>
</protein>
<dbReference type="Proteomes" id="UP000199601">
    <property type="component" value="Unassembled WGS sequence"/>
</dbReference>
<evidence type="ECO:0000313" key="2">
    <source>
        <dbReference type="Proteomes" id="UP000199601"/>
    </source>
</evidence>
<dbReference type="EMBL" id="CTEC01000001">
    <property type="protein sequence ID" value="CQD07398.1"/>
    <property type="molecule type" value="Genomic_DNA"/>
</dbReference>
<name>A0A0U1D3J5_9MYCO</name>
<dbReference type="RefSeq" id="WP_090419516.1">
    <property type="nucleotide sequence ID" value="NZ_CTEC01000001.1"/>
</dbReference>
<dbReference type="AlphaFoldDB" id="A0A0U1D3J5"/>
<gene>
    <name evidence="1" type="ORF">BN000_01477</name>
</gene>
<evidence type="ECO:0000313" key="1">
    <source>
        <dbReference type="EMBL" id="CQD07398.1"/>
    </source>
</evidence>
<sequence>MAEDLTLADIRRHLDEPAIDAGLVQPALKTIVDALIALERRVHRLEQGRDDDRRVAGLL</sequence>